<comment type="caution">
    <text evidence="1">The sequence shown here is derived from an EMBL/GenBank/DDBJ whole genome shotgun (WGS) entry which is preliminary data.</text>
</comment>
<dbReference type="AlphaFoldDB" id="A0A8K0P3R3"/>
<evidence type="ECO:0000313" key="1">
    <source>
        <dbReference type="EMBL" id="KAG8231243.1"/>
    </source>
</evidence>
<gene>
    <name evidence="1" type="ORF">J437_LFUL005917</name>
</gene>
<sequence length="218" mass="25112">MYCVITILIKVYARANISARGTKRDKSSGVLVRNVTLIAFVPPKLSVEEGNKGRRAQFKENFHRNFGRMDDWLEKLLTDHTAFCTNLRSALGEQQDHKISELTAMSEHLTSQVQMFTTMLHDMERQSAEAMRQAQYWVHSHLEGVRATTGASAEALRNSLMDLILPPMEGIMMQLQKSQTNLQEMSIKVNDLVWRILFVKSLFFLDIFMLVNEKLEYL</sequence>
<dbReference type="EMBL" id="KZ308544">
    <property type="protein sequence ID" value="KAG8231243.1"/>
    <property type="molecule type" value="Genomic_DNA"/>
</dbReference>
<proteinExistence type="predicted"/>
<evidence type="ECO:0000313" key="2">
    <source>
        <dbReference type="Proteomes" id="UP000792457"/>
    </source>
</evidence>
<name>A0A8K0P3R3_LADFU</name>
<reference evidence="1" key="2">
    <citation type="submission" date="2017-10" db="EMBL/GenBank/DDBJ databases">
        <title>Ladona fulva Genome sequencing and assembly.</title>
        <authorList>
            <person name="Murali S."/>
            <person name="Richards S."/>
            <person name="Bandaranaike D."/>
            <person name="Bellair M."/>
            <person name="Blankenburg K."/>
            <person name="Chao H."/>
            <person name="Dinh H."/>
            <person name="Doddapaneni H."/>
            <person name="Dugan-Rocha S."/>
            <person name="Elkadiri S."/>
            <person name="Gnanaolivu R."/>
            <person name="Hernandez B."/>
            <person name="Skinner E."/>
            <person name="Javaid M."/>
            <person name="Lee S."/>
            <person name="Li M."/>
            <person name="Ming W."/>
            <person name="Munidasa M."/>
            <person name="Muniz J."/>
            <person name="Nguyen L."/>
            <person name="Hughes D."/>
            <person name="Osuji N."/>
            <person name="Pu L.-L."/>
            <person name="Puazo M."/>
            <person name="Qu C."/>
            <person name="Quiroz J."/>
            <person name="Raj R."/>
            <person name="Weissenberger G."/>
            <person name="Xin Y."/>
            <person name="Zou X."/>
            <person name="Han Y."/>
            <person name="Worley K."/>
            <person name="Muzny D."/>
            <person name="Gibbs R."/>
        </authorList>
    </citation>
    <scope>NUCLEOTIDE SEQUENCE</scope>
    <source>
        <strain evidence="1">Sampled in the wild</strain>
    </source>
</reference>
<protein>
    <submittedName>
        <fullName evidence="1">Uncharacterized protein</fullName>
    </submittedName>
</protein>
<keyword evidence="2" id="KW-1185">Reference proteome</keyword>
<dbReference type="Proteomes" id="UP000792457">
    <property type="component" value="Unassembled WGS sequence"/>
</dbReference>
<accession>A0A8K0P3R3</accession>
<reference evidence="1" key="1">
    <citation type="submission" date="2013-04" db="EMBL/GenBank/DDBJ databases">
        <authorList>
            <person name="Qu J."/>
            <person name="Murali S.C."/>
            <person name="Bandaranaike D."/>
            <person name="Bellair M."/>
            <person name="Blankenburg K."/>
            <person name="Chao H."/>
            <person name="Dinh H."/>
            <person name="Doddapaneni H."/>
            <person name="Downs B."/>
            <person name="Dugan-Rocha S."/>
            <person name="Elkadiri S."/>
            <person name="Gnanaolivu R.D."/>
            <person name="Hernandez B."/>
            <person name="Javaid M."/>
            <person name="Jayaseelan J.C."/>
            <person name="Lee S."/>
            <person name="Li M."/>
            <person name="Ming W."/>
            <person name="Munidasa M."/>
            <person name="Muniz J."/>
            <person name="Nguyen L."/>
            <person name="Ongeri F."/>
            <person name="Osuji N."/>
            <person name="Pu L.-L."/>
            <person name="Puazo M."/>
            <person name="Qu C."/>
            <person name="Quiroz J."/>
            <person name="Raj R."/>
            <person name="Weissenberger G."/>
            <person name="Xin Y."/>
            <person name="Zou X."/>
            <person name="Han Y."/>
            <person name="Richards S."/>
            <person name="Worley K."/>
            <person name="Muzny D."/>
            <person name="Gibbs R."/>
        </authorList>
    </citation>
    <scope>NUCLEOTIDE SEQUENCE</scope>
    <source>
        <strain evidence="1">Sampled in the wild</strain>
    </source>
</reference>
<organism evidence="1 2">
    <name type="scientific">Ladona fulva</name>
    <name type="common">Scarce chaser dragonfly</name>
    <name type="synonym">Libellula fulva</name>
    <dbReference type="NCBI Taxonomy" id="123851"/>
    <lineage>
        <taxon>Eukaryota</taxon>
        <taxon>Metazoa</taxon>
        <taxon>Ecdysozoa</taxon>
        <taxon>Arthropoda</taxon>
        <taxon>Hexapoda</taxon>
        <taxon>Insecta</taxon>
        <taxon>Pterygota</taxon>
        <taxon>Palaeoptera</taxon>
        <taxon>Odonata</taxon>
        <taxon>Epiprocta</taxon>
        <taxon>Anisoptera</taxon>
        <taxon>Libelluloidea</taxon>
        <taxon>Libellulidae</taxon>
        <taxon>Ladona</taxon>
    </lineage>
</organism>